<dbReference type="GO" id="GO:0005525">
    <property type="term" value="F:GTP binding"/>
    <property type="evidence" value="ECO:0007669"/>
    <property type="project" value="UniProtKB-KW"/>
</dbReference>
<feature type="domain" description="CP-type G" evidence="6">
    <location>
        <begin position="15"/>
        <end position="179"/>
    </location>
</feature>
<dbReference type="InterPro" id="IPR016478">
    <property type="entry name" value="GTPase_MTG1"/>
</dbReference>
<dbReference type="Gene3D" id="3.40.50.300">
    <property type="entry name" value="P-loop containing nucleotide triphosphate hydrolases"/>
    <property type="match status" value="1"/>
</dbReference>
<accession>A0A9X1VBP3</accession>
<evidence type="ECO:0000256" key="2">
    <source>
        <dbReference type="ARBA" id="ARBA00022741"/>
    </source>
</evidence>
<dbReference type="GO" id="GO:0006412">
    <property type="term" value="P:translation"/>
    <property type="evidence" value="ECO:0007669"/>
    <property type="project" value="TreeGrafter"/>
</dbReference>
<dbReference type="Pfam" id="PF01926">
    <property type="entry name" value="MMR_HSR1"/>
    <property type="match status" value="1"/>
</dbReference>
<comment type="caution">
    <text evidence="7">The sequence shown here is derived from an EMBL/GenBank/DDBJ whole genome shotgun (WGS) entry which is preliminary data.</text>
</comment>
<dbReference type="PANTHER" id="PTHR45782">
    <property type="entry name" value="MITOCHONDRIAL RIBOSOME-ASSOCIATED GTPASE 1"/>
    <property type="match status" value="1"/>
</dbReference>
<keyword evidence="4" id="KW-0963">Cytoplasm</keyword>
<evidence type="ECO:0000256" key="5">
    <source>
        <dbReference type="PIRSR" id="PIRSR006230-1"/>
    </source>
</evidence>
<dbReference type="AlphaFoldDB" id="A0A9X1VBP3"/>
<dbReference type="GO" id="GO:0003924">
    <property type="term" value="F:GTPase activity"/>
    <property type="evidence" value="ECO:0007669"/>
    <property type="project" value="TreeGrafter"/>
</dbReference>
<evidence type="ECO:0000313" key="7">
    <source>
        <dbReference type="EMBL" id="MCI0183568.1"/>
    </source>
</evidence>
<dbReference type="Gene3D" id="1.10.1580.10">
    <property type="match status" value="1"/>
</dbReference>
<dbReference type="EMBL" id="JALBUF010000005">
    <property type="protein sequence ID" value="MCI0183568.1"/>
    <property type="molecule type" value="Genomic_DNA"/>
</dbReference>
<dbReference type="RefSeq" id="WP_241714034.1">
    <property type="nucleotide sequence ID" value="NZ_JALBUF010000005.1"/>
</dbReference>
<dbReference type="PIRSF" id="PIRSF006230">
    <property type="entry name" value="MG442"/>
    <property type="match status" value="1"/>
</dbReference>
<evidence type="ECO:0000256" key="3">
    <source>
        <dbReference type="ARBA" id="ARBA00023134"/>
    </source>
</evidence>
<comment type="function">
    <text evidence="4">Required for a late step of 50S ribosomal subunit assembly. Has GTPase activity.</text>
</comment>
<dbReference type="InterPro" id="IPR023179">
    <property type="entry name" value="GTP-bd_ortho_bundle_sf"/>
</dbReference>
<dbReference type="InterPro" id="IPR006073">
    <property type="entry name" value="GTP-bd"/>
</dbReference>
<dbReference type="InterPro" id="IPR030378">
    <property type="entry name" value="G_CP_dom"/>
</dbReference>
<dbReference type="FunFam" id="3.40.50.300:FF:000590">
    <property type="entry name" value="Ribosome biogenesis GTPase A"/>
    <property type="match status" value="1"/>
</dbReference>
<dbReference type="InterPro" id="IPR027417">
    <property type="entry name" value="P-loop_NTPase"/>
</dbReference>
<dbReference type="PANTHER" id="PTHR45782:SF4">
    <property type="entry name" value="MITOCHONDRIAL RIBOSOME-ASSOCIATED GTPASE 1"/>
    <property type="match status" value="1"/>
</dbReference>
<evidence type="ECO:0000256" key="4">
    <source>
        <dbReference type="PIRNR" id="PIRNR006230"/>
    </source>
</evidence>
<dbReference type="Proteomes" id="UP001139263">
    <property type="component" value="Unassembled WGS sequence"/>
</dbReference>
<gene>
    <name evidence="7" type="primary">rbgA</name>
    <name evidence="7" type="ORF">MM817_01851</name>
</gene>
<organism evidence="7 8">
    <name type="scientific">Sulfoacidibacillus ferrooxidans</name>
    <dbReference type="NCBI Taxonomy" id="2005001"/>
    <lineage>
        <taxon>Bacteria</taxon>
        <taxon>Bacillati</taxon>
        <taxon>Bacillota</taxon>
        <taxon>Bacilli</taxon>
        <taxon>Bacillales</taxon>
        <taxon>Alicyclobacillaceae</taxon>
        <taxon>Sulfoacidibacillus</taxon>
    </lineage>
</organism>
<keyword evidence="8" id="KW-1185">Reference proteome</keyword>
<dbReference type="CDD" id="cd01856">
    <property type="entry name" value="YlqF"/>
    <property type="match status" value="1"/>
</dbReference>
<dbReference type="GO" id="GO:0005737">
    <property type="term" value="C:cytoplasm"/>
    <property type="evidence" value="ECO:0007669"/>
    <property type="project" value="UniProtKB-SubCell"/>
</dbReference>
<evidence type="ECO:0000313" key="8">
    <source>
        <dbReference type="Proteomes" id="UP001139263"/>
    </source>
</evidence>
<feature type="binding site" evidence="5">
    <location>
        <position position="175"/>
    </location>
    <ligand>
        <name>GTP</name>
        <dbReference type="ChEBI" id="CHEBI:37565"/>
    </ligand>
</feature>
<keyword evidence="2 4" id="KW-0547">Nucleotide-binding</keyword>
<comment type="subcellular location">
    <subcellularLocation>
        <location evidence="4">Cytoplasm</location>
    </subcellularLocation>
</comment>
<keyword evidence="3 4" id="KW-0342">GTP-binding</keyword>
<reference evidence="7" key="1">
    <citation type="submission" date="2022-03" db="EMBL/GenBank/DDBJ databases">
        <title>Draft Genome Sequence of Firmicute Strain S0AB, a Heterotrophic Iron/Sulfur-Oxidizing Extreme Acidophile.</title>
        <authorList>
            <person name="Vergara E."/>
            <person name="Pakostova E."/>
            <person name="Johnson D.B."/>
            <person name="Holmes D.S."/>
        </authorList>
    </citation>
    <scope>NUCLEOTIDE SEQUENCE</scope>
    <source>
        <strain evidence="7">S0AB</strain>
    </source>
</reference>
<comment type="similarity">
    <text evidence="4">Belongs to the TRAFAC class YlqF/YawG GTPase family. MTG1 subfamily.</text>
</comment>
<proteinExistence type="inferred from homology"/>
<feature type="binding site" evidence="5">
    <location>
        <begin position="131"/>
        <end position="136"/>
    </location>
    <ligand>
        <name>GTP</name>
        <dbReference type="ChEBI" id="CHEBI:37565"/>
    </ligand>
</feature>
<dbReference type="NCBIfam" id="TIGR03596">
    <property type="entry name" value="GTPase_YlqF"/>
    <property type="match status" value="1"/>
</dbReference>
<sequence length="282" mass="31467">MSIQWFPGHMAKARKEVLEQLKLVDVVLEVVDARLPNSSRNPMMEELTQSKPSVRILAKADLADEMITQQYLALWNGCEQERAVAVDILKGDGIPLILRAAQEVTAPVFAKLAKKGIRRTAIRAMVLGIPNVGKSSLINRLVGKKVVKTGDKPGITRQQQWIRTGKKFELLDTPGILWPKFDDPEVAKHLAWSGAIKSSVLRVDEIALDLLSWLCMNYPLELSKRYHVEIEPSCEPETMLMQVALSRGALHHGGTPDIIHASELLLRDVQTGMLGRVSFDRL</sequence>
<evidence type="ECO:0000259" key="6">
    <source>
        <dbReference type="PROSITE" id="PS51721"/>
    </source>
</evidence>
<evidence type="ECO:0000256" key="1">
    <source>
        <dbReference type="ARBA" id="ARBA00014898"/>
    </source>
</evidence>
<dbReference type="SUPFAM" id="SSF52540">
    <property type="entry name" value="P-loop containing nucleoside triphosphate hydrolases"/>
    <property type="match status" value="1"/>
</dbReference>
<dbReference type="PROSITE" id="PS51721">
    <property type="entry name" value="G_CP"/>
    <property type="match status" value="1"/>
</dbReference>
<name>A0A9X1VBP3_9BACL</name>
<dbReference type="InterPro" id="IPR019991">
    <property type="entry name" value="GTP-bd_ribosome_bgen"/>
</dbReference>
<protein>
    <recommendedName>
        <fullName evidence="1 4">Ribosome biogenesis GTPase A</fullName>
    </recommendedName>
</protein>